<gene>
    <name evidence="2" type="ORF">B9Z55_028772</name>
</gene>
<evidence type="ECO:0000313" key="2">
    <source>
        <dbReference type="EMBL" id="PIC11902.1"/>
    </source>
</evidence>
<comment type="caution">
    <text evidence="2">The sequence shown here is derived from an EMBL/GenBank/DDBJ whole genome shotgun (WGS) entry which is preliminary data.</text>
</comment>
<dbReference type="AlphaFoldDB" id="A0A2G5SAF0"/>
<protein>
    <submittedName>
        <fullName evidence="2">Uncharacterized protein</fullName>
    </submittedName>
</protein>
<proteinExistence type="predicted"/>
<organism evidence="2 3">
    <name type="scientific">Caenorhabditis nigoni</name>
    <dbReference type="NCBI Taxonomy" id="1611254"/>
    <lineage>
        <taxon>Eukaryota</taxon>
        <taxon>Metazoa</taxon>
        <taxon>Ecdysozoa</taxon>
        <taxon>Nematoda</taxon>
        <taxon>Chromadorea</taxon>
        <taxon>Rhabditida</taxon>
        <taxon>Rhabditina</taxon>
        <taxon>Rhabditomorpha</taxon>
        <taxon>Rhabditoidea</taxon>
        <taxon>Rhabditidae</taxon>
        <taxon>Peloderinae</taxon>
        <taxon>Caenorhabditis</taxon>
    </lineage>
</organism>
<name>A0A2G5SAF0_9PELO</name>
<dbReference type="Proteomes" id="UP000230233">
    <property type="component" value="Unassembled WGS sequence"/>
</dbReference>
<keyword evidence="3" id="KW-1185">Reference proteome</keyword>
<evidence type="ECO:0000256" key="1">
    <source>
        <dbReference type="SAM" id="MobiDB-lite"/>
    </source>
</evidence>
<sequence length="90" mass="10390">MFEPPRRRPAPTLAPSQAPQRHPASHQEQQQHPWRSGDRTEGGPVGSFLKSENRSRTSSFQRRPPLAEALRLYWNNDEIALRLEGHRQAE</sequence>
<evidence type="ECO:0000313" key="3">
    <source>
        <dbReference type="Proteomes" id="UP000230233"/>
    </source>
</evidence>
<accession>A0A2G5SAF0</accession>
<reference evidence="3" key="1">
    <citation type="submission" date="2017-10" db="EMBL/GenBank/DDBJ databases">
        <title>Rapid genome shrinkage in a self-fertile nematode reveals novel sperm competition proteins.</title>
        <authorList>
            <person name="Yin D."/>
            <person name="Schwarz E.M."/>
            <person name="Thomas C.G."/>
            <person name="Felde R.L."/>
            <person name="Korf I.F."/>
            <person name="Cutter A.D."/>
            <person name="Schartner C.M."/>
            <person name="Ralston E.J."/>
            <person name="Meyer B.J."/>
            <person name="Haag E.S."/>
        </authorList>
    </citation>
    <scope>NUCLEOTIDE SEQUENCE [LARGE SCALE GENOMIC DNA]</scope>
    <source>
        <strain evidence="3">JU1422</strain>
    </source>
</reference>
<feature type="region of interest" description="Disordered" evidence="1">
    <location>
        <begin position="1"/>
        <end position="65"/>
    </location>
</feature>
<dbReference type="EMBL" id="PDUG01000036">
    <property type="protein sequence ID" value="PIC11902.1"/>
    <property type="molecule type" value="Genomic_DNA"/>
</dbReference>